<reference evidence="2 3" key="1">
    <citation type="journal article" date="2013" name="Science">
        <title>Pandoraviruses: amoeba viruses with genomes up to 2.5 Mb reaching that of parasitic eukaryotes.</title>
        <authorList>
            <person name="Philippe N."/>
            <person name="Legendre M."/>
            <person name="Doutre G."/>
            <person name="Coute Y."/>
            <person name="Poirot O."/>
            <person name="Lescot M."/>
            <person name="Arslan D."/>
            <person name="Seltzer V."/>
            <person name="Bertaux L."/>
            <person name="Bruley C."/>
            <person name="Garin J."/>
            <person name="Claverie J.M."/>
            <person name="Abergel C."/>
        </authorList>
    </citation>
    <scope>NUCLEOTIDE SEQUENCE [LARGE SCALE GENOMIC DNA]</scope>
</reference>
<dbReference type="Gene3D" id="1.20.1280.50">
    <property type="match status" value="1"/>
</dbReference>
<evidence type="ECO:0000313" key="2">
    <source>
        <dbReference type="EMBL" id="AGO83695.2"/>
    </source>
</evidence>
<dbReference type="Pfam" id="PF12937">
    <property type="entry name" value="F-box-like"/>
    <property type="match status" value="1"/>
</dbReference>
<dbReference type="RefSeq" id="YP_008436757.2">
    <property type="nucleotide sequence ID" value="NC_022098.1"/>
</dbReference>
<dbReference type="KEGG" id="vg:16605482"/>
<feature type="domain" description="F-box" evidence="1">
    <location>
        <begin position="18"/>
        <end position="64"/>
    </location>
</feature>
<evidence type="ECO:0000313" key="3">
    <source>
        <dbReference type="Proteomes" id="UP000204584"/>
    </source>
</evidence>
<accession>S4W0R1</accession>
<dbReference type="SUPFAM" id="SSF81383">
    <property type="entry name" value="F-box domain"/>
    <property type="match status" value="1"/>
</dbReference>
<dbReference type="Proteomes" id="UP000204584">
    <property type="component" value="Segment"/>
</dbReference>
<organism evidence="2 3">
    <name type="scientific">Pandoravirus salinus</name>
    <dbReference type="NCBI Taxonomy" id="1349410"/>
    <lineage>
        <taxon>Viruses</taxon>
        <taxon>Pandoravirus</taxon>
    </lineage>
</organism>
<name>S4W0R1_9VIRU</name>
<dbReference type="PROSITE" id="PS50181">
    <property type="entry name" value="FBOX"/>
    <property type="match status" value="1"/>
</dbReference>
<dbReference type="InterPro" id="IPR001810">
    <property type="entry name" value="F-box_dom"/>
</dbReference>
<dbReference type="GeneID" id="16605482"/>
<dbReference type="SUPFAM" id="SSF82185">
    <property type="entry name" value="Histone H3 K4-specific methyltransferase SET7/9 N-terminal domain"/>
    <property type="match status" value="1"/>
</dbReference>
<dbReference type="EMBL" id="KC977571">
    <property type="protein sequence ID" value="AGO83695.2"/>
    <property type="molecule type" value="Genomic_DNA"/>
</dbReference>
<keyword evidence="3" id="KW-1185">Reference proteome</keyword>
<gene>
    <name evidence="2" type="ORF">psal_cds_190</name>
</gene>
<proteinExistence type="predicted"/>
<dbReference type="Gene3D" id="2.160.20.80">
    <property type="entry name" value="E3 ubiquitin-protein ligase SopA"/>
    <property type="match status" value="1"/>
</dbReference>
<sequence length="787" mass="84500">MGTRSTMDSSDAAVPVDPVGLLALPSELVLEILSSLPVRALAAVDGACASLHTAARCDHVWQHLYKRDFGRTCAPDDHVDAGSHGRHFRWLYMIEVARRRKRPIYLSNGRYVGVVSSSDGATYQSGEWAVTFDATQDGAPRLVLDGYATATYAKPAPKGASGKVAAHAIDPDICRREGMWRASAFVGPGLAVAHNDARYRADHFGPDGIQGRGEAVYGGDRYVGSLDGLARHGVGTYTWDSGQRCYGEWASGRRNGRVILANINGVGPNCHSGQFVESHYAGPGVRHDVDGTIRQTLWARYGKPSVYLVERKPHLGGHLDRVACVAVTRTVRPESHPRSRTDYADSRGRVRTVGRDAARVASATSAGVAIGGPALMTLAALGDSGDPRLAGRRIWGHTWTAVPDAQSAPFAAVPDDPHSQDARLWAAYLASPYCLVDPEVAVKCAHALSEKATKAGASLDWRSPEDDRDSCALGLGLPFGQALPINTQKEGISRLSPIPHVRCFLAGALVPAADCDFVASGRLYGRERLAMWHHVAGPHRGTDPETGVALYADHTWRLPWCAWMTKTGSPHLLAWAVRDAASRYPKSPALVSERVRAVLAETTGALDERCAIVDPWAALTLSDPLGPPRSVDDYLLAGFDGLVVGHVELRHPAWDPRGPWRLGTPADPPADPTVQPFETDDRDPAPTAYLASHGIVTADVGAASFLGSRLTAVHFFGQPFYGASFAGASLAACVFVDCRFRQTAFFGATVADCVFHGCLVYGGSHDDVARLMEQEAILDRIQETGFL</sequence>
<dbReference type="SUPFAM" id="SSF141571">
    <property type="entry name" value="Pentapeptide repeat-like"/>
    <property type="match status" value="1"/>
</dbReference>
<protein>
    <submittedName>
        <fullName evidence="2">F-box domain containing protein</fullName>
    </submittedName>
</protein>
<evidence type="ECO:0000259" key="1">
    <source>
        <dbReference type="PROSITE" id="PS50181"/>
    </source>
</evidence>
<dbReference type="InterPro" id="IPR036047">
    <property type="entry name" value="F-box-like_dom_sf"/>
</dbReference>